<dbReference type="InterPro" id="IPR010985">
    <property type="entry name" value="Ribbon_hlx_hlx"/>
</dbReference>
<evidence type="ECO:0000256" key="1">
    <source>
        <dbReference type="SAM" id="MobiDB-lite"/>
    </source>
</evidence>
<evidence type="ECO:0000313" key="2">
    <source>
        <dbReference type="EMBL" id="OOR92831.1"/>
    </source>
</evidence>
<protein>
    <recommendedName>
        <fullName evidence="4">Arc-like DNA binding domain-containing protein</fullName>
    </recommendedName>
</protein>
<reference evidence="2 3" key="1">
    <citation type="submission" date="2017-02" db="EMBL/GenBank/DDBJ databases">
        <title>Draft genome sequence of Moraxella caviae CCUG 355 type strain.</title>
        <authorList>
            <person name="Engstrom-Jakobsson H."/>
            <person name="Salva-Serra F."/>
            <person name="Thorell K."/>
            <person name="Gonzales-Siles L."/>
            <person name="Karlsson R."/>
            <person name="Boulund F."/>
            <person name="Engstrand L."/>
            <person name="Moore E."/>
        </authorList>
    </citation>
    <scope>NUCLEOTIDE SEQUENCE [LARGE SCALE GENOMIC DNA]</scope>
    <source>
        <strain evidence="2 3">CCUG 355</strain>
    </source>
</reference>
<dbReference type="STRING" id="34060.B0181_01490"/>
<accession>A0A1T0ABY2</accession>
<sequence length="85" mass="9742">MGDKPMIIDMPPQLEQQIIKNAEQAGQSQNEYLVALLSKTLKTDEPYYGTGQKIMSYFKDVPPPQNDDEVFRLPEWEPPKPAEFS</sequence>
<evidence type="ECO:0000313" key="3">
    <source>
        <dbReference type="Proteomes" id="UP000190435"/>
    </source>
</evidence>
<comment type="caution">
    <text evidence="2">The sequence shown here is derived from an EMBL/GenBank/DDBJ whole genome shotgun (WGS) entry which is preliminary data.</text>
</comment>
<proteinExistence type="predicted"/>
<feature type="region of interest" description="Disordered" evidence="1">
    <location>
        <begin position="61"/>
        <end position="85"/>
    </location>
</feature>
<dbReference type="Proteomes" id="UP000190435">
    <property type="component" value="Unassembled WGS sequence"/>
</dbReference>
<dbReference type="RefSeq" id="WP_078275725.1">
    <property type="nucleotide sequence ID" value="NZ_MUXU01000010.1"/>
</dbReference>
<dbReference type="EMBL" id="MUXU01000010">
    <property type="protein sequence ID" value="OOR92831.1"/>
    <property type="molecule type" value="Genomic_DNA"/>
</dbReference>
<evidence type="ECO:0008006" key="4">
    <source>
        <dbReference type="Google" id="ProtNLM"/>
    </source>
</evidence>
<dbReference type="AlphaFoldDB" id="A0A1T0ABY2"/>
<organism evidence="2 3">
    <name type="scientific">Moraxella caviae</name>
    <dbReference type="NCBI Taxonomy" id="34060"/>
    <lineage>
        <taxon>Bacteria</taxon>
        <taxon>Pseudomonadati</taxon>
        <taxon>Pseudomonadota</taxon>
        <taxon>Gammaproteobacteria</taxon>
        <taxon>Moraxellales</taxon>
        <taxon>Moraxellaceae</taxon>
        <taxon>Moraxella</taxon>
    </lineage>
</organism>
<dbReference type="SUPFAM" id="SSF47598">
    <property type="entry name" value="Ribbon-helix-helix"/>
    <property type="match status" value="1"/>
</dbReference>
<name>A0A1T0ABY2_9GAMM</name>
<gene>
    <name evidence="2" type="ORF">B0181_01490</name>
</gene>
<dbReference type="GO" id="GO:0006355">
    <property type="term" value="P:regulation of DNA-templated transcription"/>
    <property type="evidence" value="ECO:0007669"/>
    <property type="project" value="InterPro"/>
</dbReference>
<feature type="compositionally biased region" description="Basic and acidic residues" evidence="1">
    <location>
        <begin position="69"/>
        <end position="85"/>
    </location>
</feature>
<keyword evidence="3" id="KW-1185">Reference proteome</keyword>